<accession>A0A6V7PLS9</accession>
<sequence>MLADLLGDPERLPHGRRGVHDVVRARRLEVVLLVAAVHGVALVDDLREHGAAVGGGDADVLEAAAGAVEPAGRQRDHHLVVGWYLLSHSDGPPPSPPLAKLFSVMVAGVRAVTGGEQRYCG</sequence>
<gene>
    <name evidence="1" type="ORF">CB5_LOCUS15021</name>
</gene>
<evidence type="ECO:0000313" key="1">
    <source>
        <dbReference type="EMBL" id="CAD1831810.1"/>
    </source>
</evidence>
<reference evidence="1" key="1">
    <citation type="submission" date="2020-07" db="EMBL/GenBank/DDBJ databases">
        <authorList>
            <person name="Lin J."/>
        </authorList>
    </citation>
    <scope>NUCLEOTIDE SEQUENCE</scope>
</reference>
<proteinExistence type="predicted"/>
<dbReference type="EMBL" id="LR862149">
    <property type="protein sequence ID" value="CAD1831810.1"/>
    <property type="molecule type" value="Genomic_DNA"/>
</dbReference>
<dbReference type="AlphaFoldDB" id="A0A6V7PLS9"/>
<name>A0A6V7PLS9_ANACO</name>
<protein>
    <submittedName>
        <fullName evidence="1">Uncharacterized protein</fullName>
    </submittedName>
</protein>
<organism evidence="1">
    <name type="scientific">Ananas comosus var. bracteatus</name>
    <name type="common">red pineapple</name>
    <dbReference type="NCBI Taxonomy" id="296719"/>
    <lineage>
        <taxon>Eukaryota</taxon>
        <taxon>Viridiplantae</taxon>
        <taxon>Streptophyta</taxon>
        <taxon>Embryophyta</taxon>
        <taxon>Tracheophyta</taxon>
        <taxon>Spermatophyta</taxon>
        <taxon>Magnoliopsida</taxon>
        <taxon>Liliopsida</taxon>
        <taxon>Poales</taxon>
        <taxon>Bromeliaceae</taxon>
        <taxon>Bromelioideae</taxon>
        <taxon>Ananas</taxon>
    </lineage>
</organism>